<dbReference type="Pfam" id="PF01163">
    <property type="entry name" value="RIO1"/>
    <property type="match status" value="1"/>
</dbReference>
<accession>A0A7J3XZJ7</accession>
<evidence type="ECO:0000256" key="1">
    <source>
        <dbReference type="ARBA" id="ARBA00001946"/>
    </source>
</evidence>
<comment type="catalytic activity">
    <reaction evidence="12">
        <text>L-seryl-[protein] + ATP = O-phospho-L-seryl-[protein] + ADP + H(+)</text>
        <dbReference type="Rhea" id="RHEA:17989"/>
        <dbReference type="Rhea" id="RHEA-COMP:9863"/>
        <dbReference type="Rhea" id="RHEA-COMP:11604"/>
        <dbReference type="ChEBI" id="CHEBI:15378"/>
        <dbReference type="ChEBI" id="CHEBI:29999"/>
        <dbReference type="ChEBI" id="CHEBI:30616"/>
        <dbReference type="ChEBI" id="CHEBI:83421"/>
        <dbReference type="ChEBI" id="CHEBI:456216"/>
        <dbReference type="EC" id="2.7.11.1"/>
    </reaction>
</comment>
<dbReference type="PANTHER" id="PTHR45852">
    <property type="entry name" value="SER/THR-PROTEIN KINASE RIO2"/>
    <property type="match status" value="1"/>
</dbReference>
<dbReference type="GO" id="GO:0005524">
    <property type="term" value="F:ATP binding"/>
    <property type="evidence" value="ECO:0007669"/>
    <property type="project" value="UniProtKB-KW"/>
</dbReference>
<evidence type="ECO:0000256" key="6">
    <source>
        <dbReference type="ARBA" id="ARBA00022723"/>
    </source>
</evidence>
<evidence type="ECO:0000256" key="12">
    <source>
        <dbReference type="ARBA" id="ARBA00048679"/>
    </source>
</evidence>
<dbReference type="Gene3D" id="1.10.510.10">
    <property type="entry name" value="Transferase(Phosphotransferase) domain 1"/>
    <property type="match status" value="1"/>
</dbReference>
<gene>
    <name evidence="14" type="ORF">ENM60_04955</name>
</gene>
<evidence type="ECO:0000256" key="5">
    <source>
        <dbReference type="ARBA" id="ARBA00022679"/>
    </source>
</evidence>
<evidence type="ECO:0000256" key="3">
    <source>
        <dbReference type="ARBA" id="ARBA00012513"/>
    </source>
</evidence>
<dbReference type="GO" id="GO:0030490">
    <property type="term" value="P:maturation of SSU-rRNA"/>
    <property type="evidence" value="ECO:0007669"/>
    <property type="project" value="TreeGrafter"/>
</dbReference>
<keyword evidence="4 14" id="KW-0723">Serine/threonine-protein kinase</keyword>
<dbReference type="GO" id="GO:0046872">
    <property type="term" value="F:metal ion binding"/>
    <property type="evidence" value="ECO:0007669"/>
    <property type="project" value="UniProtKB-KW"/>
</dbReference>
<evidence type="ECO:0000256" key="11">
    <source>
        <dbReference type="ARBA" id="ARBA00047899"/>
    </source>
</evidence>
<evidence type="ECO:0000256" key="10">
    <source>
        <dbReference type="ARBA" id="ARBA00022842"/>
    </source>
</evidence>
<dbReference type="PROSITE" id="PS01245">
    <property type="entry name" value="RIO1"/>
    <property type="match status" value="1"/>
</dbReference>
<dbReference type="EC" id="2.7.11.1" evidence="3"/>
<dbReference type="InterPro" id="IPR000687">
    <property type="entry name" value="RIO_kinase"/>
</dbReference>
<dbReference type="InterPro" id="IPR030484">
    <property type="entry name" value="Rio2"/>
</dbReference>
<keyword evidence="5" id="KW-0808">Transferase</keyword>
<dbReference type="Gene3D" id="1.10.10.10">
    <property type="entry name" value="Winged helix-like DNA-binding domain superfamily/Winged helix DNA-binding domain"/>
    <property type="match status" value="1"/>
</dbReference>
<protein>
    <recommendedName>
        <fullName evidence="3">non-specific serine/threonine protein kinase</fullName>
        <ecNumber evidence="3">2.7.11.1</ecNumber>
    </recommendedName>
</protein>
<dbReference type="SUPFAM" id="SSF56112">
    <property type="entry name" value="Protein kinase-like (PK-like)"/>
    <property type="match status" value="1"/>
</dbReference>
<comment type="similarity">
    <text evidence="2">Belongs to the protein kinase superfamily. RIO-type Ser/Thr kinase family.</text>
</comment>
<dbReference type="EMBL" id="DRYK01000061">
    <property type="protein sequence ID" value="HHP68117.1"/>
    <property type="molecule type" value="Genomic_DNA"/>
</dbReference>
<dbReference type="CDD" id="cd05144">
    <property type="entry name" value="RIO2_C"/>
    <property type="match status" value="1"/>
</dbReference>
<dbReference type="SMART" id="SM00090">
    <property type="entry name" value="RIO"/>
    <property type="match status" value="1"/>
</dbReference>
<dbReference type="GO" id="GO:0030688">
    <property type="term" value="C:preribosome, small subunit precursor"/>
    <property type="evidence" value="ECO:0007669"/>
    <property type="project" value="TreeGrafter"/>
</dbReference>
<dbReference type="AlphaFoldDB" id="A0A7J3XZJ7"/>
<evidence type="ECO:0000256" key="8">
    <source>
        <dbReference type="ARBA" id="ARBA00022777"/>
    </source>
</evidence>
<feature type="domain" description="RIO kinase" evidence="13">
    <location>
        <begin position="68"/>
        <end position="292"/>
    </location>
</feature>
<dbReference type="GO" id="GO:0004674">
    <property type="term" value="F:protein serine/threonine kinase activity"/>
    <property type="evidence" value="ECO:0007669"/>
    <property type="project" value="UniProtKB-KW"/>
</dbReference>
<dbReference type="InterPro" id="IPR015285">
    <property type="entry name" value="RIO2_wHTH_N"/>
</dbReference>
<organism evidence="14">
    <name type="scientific">Thermogladius calderae</name>
    <dbReference type="NCBI Taxonomy" id="1200300"/>
    <lineage>
        <taxon>Archaea</taxon>
        <taxon>Thermoproteota</taxon>
        <taxon>Thermoprotei</taxon>
        <taxon>Desulfurococcales</taxon>
        <taxon>Desulfurococcaceae</taxon>
        <taxon>Thermogladius</taxon>
    </lineage>
</organism>
<evidence type="ECO:0000313" key="14">
    <source>
        <dbReference type="EMBL" id="HHP68117.1"/>
    </source>
</evidence>
<comment type="catalytic activity">
    <reaction evidence="11">
        <text>L-threonyl-[protein] + ATP = O-phospho-L-threonyl-[protein] + ADP + H(+)</text>
        <dbReference type="Rhea" id="RHEA:46608"/>
        <dbReference type="Rhea" id="RHEA-COMP:11060"/>
        <dbReference type="Rhea" id="RHEA-COMP:11605"/>
        <dbReference type="ChEBI" id="CHEBI:15378"/>
        <dbReference type="ChEBI" id="CHEBI:30013"/>
        <dbReference type="ChEBI" id="CHEBI:30616"/>
        <dbReference type="ChEBI" id="CHEBI:61977"/>
        <dbReference type="ChEBI" id="CHEBI:456216"/>
        <dbReference type="EC" id="2.7.11.1"/>
    </reaction>
</comment>
<dbReference type="Gene3D" id="3.30.200.20">
    <property type="entry name" value="Phosphorylase Kinase, domain 1"/>
    <property type="match status" value="1"/>
</dbReference>
<dbReference type="GO" id="GO:0005829">
    <property type="term" value="C:cytosol"/>
    <property type="evidence" value="ECO:0007669"/>
    <property type="project" value="TreeGrafter"/>
</dbReference>
<evidence type="ECO:0000256" key="4">
    <source>
        <dbReference type="ARBA" id="ARBA00022527"/>
    </source>
</evidence>
<dbReference type="Pfam" id="PF09202">
    <property type="entry name" value="Rio2_N"/>
    <property type="match status" value="1"/>
</dbReference>
<keyword evidence="6" id="KW-0479">Metal-binding</keyword>
<evidence type="ECO:0000256" key="9">
    <source>
        <dbReference type="ARBA" id="ARBA00022840"/>
    </source>
</evidence>
<dbReference type="InterPro" id="IPR036390">
    <property type="entry name" value="WH_DNA-bd_sf"/>
</dbReference>
<keyword evidence="8 14" id="KW-0418">Kinase</keyword>
<evidence type="ECO:0000256" key="2">
    <source>
        <dbReference type="ARBA" id="ARBA00009196"/>
    </source>
</evidence>
<dbReference type="InterPro" id="IPR011009">
    <property type="entry name" value="Kinase-like_dom_sf"/>
</dbReference>
<evidence type="ECO:0000259" key="13">
    <source>
        <dbReference type="SMART" id="SM00090"/>
    </source>
</evidence>
<dbReference type="PANTHER" id="PTHR45852:SF1">
    <property type="entry name" value="SERINE_THREONINE-PROTEIN KINASE RIO2"/>
    <property type="match status" value="1"/>
</dbReference>
<reference evidence="14" key="1">
    <citation type="journal article" date="2020" name="mSystems">
        <title>Genome- and Community-Level Interaction Insights into Carbon Utilization and Element Cycling Functions of Hydrothermarchaeota in Hydrothermal Sediment.</title>
        <authorList>
            <person name="Zhou Z."/>
            <person name="Liu Y."/>
            <person name="Xu W."/>
            <person name="Pan J."/>
            <person name="Luo Z.H."/>
            <person name="Li M."/>
        </authorList>
    </citation>
    <scope>NUCLEOTIDE SEQUENCE [LARGE SCALE GENOMIC DNA]</scope>
    <source>
        <strain evidence="14">SpSt-110</strain>
    </source>
</reference>
<dbReference type="SUPFAM" id="SSF46785">
    <property type="entry name" value="Winged helix' DNA-binding domain"/>
    <property type="match status" value="1"/>
</dbReference>
<dbReference type="InterPro" id="IPR018934">
    <property type="entry name" value="RIO_dom"/>
</dbReference>
<dbReference type="InterPro" id="IPR036388">
    <property type="entry name" value="WH-like_DNA-bd_sf"/>
</dbReference>
<keyword evidence="10" id="KW-0460">Magnesium</keyword>
<keyword evidence="9" id="KW-0067">ATP-binding</keyword>
<comment type="cofactor">
    <cofactor evidence="1">
        <name>Mg(2+)</name>
        <dbReference type="ChEBI" id="CHEBI:18420"/>
    </cofactor>
</comment>
<name>A0A7J3XZJ7_9CREN</name>
<proteinExistence type="inferred from homology"/>
<dbReference type="InterPro" id="IPR018935">
    <property type="entry name" value="RIO_kinase_CS"/>
</dbReference>
<evidence type="ECO:0000256" key="7">
    <source>
        <dbReference type="ARBA" id="ARBA00022741"/>
    </source>
</evidence>
<comment type="caution">
    <text evidence="14">The sequence shown here is derived from an EMBL/GenBank/DDBJ whole genome shotgun (WGS) entry which is preliminary data.</text>
</comment>
<sequence length="292" mass="33926">MPSLGLIFKQLAEEDFKVLRAMEKLSKRYEYAPLEAIVRESGFFEEKTSLILSKLYRLKLVKSRLTGSSRSYRLTYLALDMLALRGLVDQNVVSAIGERIGVGKESELYKALSPQGNLLTVKFIRLGRQSFRRTRLVRSWATLPVSSWFDQSKVAAEREYKALAELHAFKAGVPKPYGFNRHATAIQYIDGVELYRRPMLRKPEDTLQQVLDTIRVAYVNAGIIHGDLSEYNIIVEKESEKPYIIDWPQYIYKDEMNALELLRRDLKYILNFFMKVYRVSMRLEEALKYVTS</sequence>
<keyword evidence="7" id="KW-0547">Nucleotide-binding</keyword>